<comment type="caution">
    <text evidence="3">The sequence shown here is derived from an EMBL/GenBank/DDBJ whole genome shotgun (WGS) entry which is preliminary data.</text>
</comment>
<feature type="domain" description="NIPSNAP" evidence="2">
    <location>
        <begin position="87"/>
        <end position="179"/>
    </location>
</feature>
<evidence type="ECO:0000256" key="1">
    <source>
        <dbReference type="ARBA" id="ARBA00005291"/>
    </source>
</evidence>
<dbReference type="OrthoDB" id="10262843at2759"/>
<comment type="similarity">
    <text evidence="1">Belongs to the NipSnap family.</text>
</comment>
<dbReference type="InterPro" id="IPR011008">
    <property type="entry name" value="Dimeric_a/b-barrel"/>
</dbReference>
<evidence type="ECO:0000259" key="2">
    <source>
        <dbReference type="Pfam" id="PF07978"/>
    </source>
</evidence>
<dbReference type="FunFam" id="3.30.70.100:FF:000004">
    <property type="entry name" value="NIPSNAP family protein"/>
    <property type="match status" value="1"/>
</dbReference>
<dbReference type="AlphaFoldDB" id="A0A1U7LU74"/>
<feature type="domain" description="NIPSNAP" evidence="2">
    <location>
        <begin position="192"/>
        <end position="289"/>
    </location>
</feature>
<name>A0A1U7LU74_NEOID</name>
<dbReference type="Proteomes" id="UP000186594">
    <property type="component" value="Unassembled WGS sequence"/>
</dbReference>
<dbReference type="Pfam" id="PF07978">
    <property type="entry name" value="NIPSNAP"/>
    <property type="match status" value="2"/>
</dbReference>
<dbReference type="SUPFAM" id="SSF54909">
    <property type="entry name" value="Dimeric alpha+beta barrel"/>
    <property type="match status" value="2"/>
</dbReference>
<dbReference type="STRING" id="1198029.A0A1U7LU74"/>
<gene>
    <name evidence="3" type="ORF">NEOLI_002583</name>
</gene>
<protein>
    <submittedName>
        <fullName evidence="3">Protein NipSnap 1</fullName>
    </submittedName>
</protein>
<accession>A0A1U7LU74</accession>
<dbReference type="InterPro" id="IPR012577">
    <property type="entry name" value="NIPSNAP"/>
</dbReference>
<keyword evidence="4" id="KW-1185">Reference proteome</keyword>
<sequence length="291" mass="33764">MLFLRRFSTFPRNLGKKSIPSLANVPLWSKNTVADPPSSSSESSGGLVKSILYGSTETKEESKKFEQSYSTLLARGKYVHEISKHRVKADKIDEYVGLISEMYPRIAQEEGNELHLVGSWRTEIGEPDTFVHIWEYKGYKGYHQTLNRVYSDPSFKHFQSSLLDCISSRTNDIMQEFAFWQTSPPRTLGGIFEMRSYQLKPGNLLEWETQWRHGLDCRRQVMEPVGAWFTQLGRLNTVHHIWQFSDLEHRLRSREKCWELDGWNETVKSTVGLIDKMDSHILVALDFSPLK</sequence>
<proteinExistence type="inferred from homology"/>
<dbReference type="PANTHER" id="PTHR21017">
    <property type="entry name" value="NIPSNAP-RELATED"/>
    <property type="match status" value="1"/>
</dbReference>
<dbReference type="GO" id="GO:0005739">
    <property type="term" value="C:mitochondrion"/>
    <property type="evidence" value="ECO:0007669"/>
    <property type="project" value="TreeGrafter"/>
</dbReference>
<organism evidence="3 4">
    <name type="scientific">Neolecta irregularis (strain DAH-3)</name>
    <dbReference type="NCBI Taxonomy" id="1198029"/>
    <lineage>
        <taxon>Eukaryota</taxon>
        <taxon>Fungi</taxon>
        <taxon>Dikarya</taxon>
        <taxon>Ascomycota</taxon>
        <taxon>Taphrinomycotina</taxon>
        <taxon>Neolectales</taxon>
        <taxon>Neolectaceae</taxon>
        <taxon>Neolecta</taxon>
    </lineage>
</organism>
<dbReference type="InterPro" id="IPR051557">
    <property type="entry name" value="NipSnap_domain"/>
</dbReference>
<dbReference type="EMBL" id="LXFE01000215">
    <property type="protein sequence ID" value="OLL26226.1"/>
    <property type="molecule type" value="Genomic_DNA"/>
</dbReference>
<dbReference type="Gene3D" id="3.30.70.100">
    <property type="match status" value="2"/>
</dbReference>
<evidence type="ECO:0000313" key="4">
    <source>
        <dbReference type="Proteomes" id="UP000186594"/>
    </source>
</evidence>
<dbReference type="GO" id="GO:0000423">
    <property type="term" value="P:mitophagy"/>
    <property type="evidence" value="ECO:0007669"/>
    <property type="project" value="UniProtKB-ARBA"/>
</dbReference>
<reference evidence="3 4" key="1">
    <citation type="submission" date="2016-04" db="EMBL/GenBank/DDBJ databases">
        <title>Evolutionary innovation and constraint leading to complex multicellularity in the Ascomycota.</title>
        <authorList>
            <person name="Cisse O."/>
            <person name="Nguyen A."/>
            <person name="Hewitt D.A."/>
            <person name="Jedd G."/>
            <person name="Stajich J.E."/>
        </authorList>
    </citation>
    <scope>NUCLEOTIDE SEQUENCE [LARGE SCALE GENOMIC DNA]</scope>
    <source>
        <strain evidence="3 4">DAH-3</strain>
    </source>
</reference>
<dbReference type="OMA" id="REKSWSV"/>
<evidence type="ECO:0000313" key="3">
    <source>
        <dbReference type="EMBL" id="OLL26226.1"/>
    </source>
</evidence>
<dbReference type="PANTHER" id="PTHR21017:SF17">
    <property type="entry name" value="PROTEIN NIPSNAP"/>
    <property type="match status" value="1"/>
</dbReference>